<dbReference type="PANTHER" id="PTHR31915:SF5">
    <property type="entry name" value="CALCIUM-BINDING AND COILED-COIL DOMAIN-CONTAINING PROTEIN 1"/>
    <property type="match status" value="1"/>
</dbReference>
<evidence type="ECO:0000256" key="8">
    <source>
        <dbReference type="SAM" id="SignalP"/>
    </source>
</evidence>
<dbReference type="GeneTree" id="ENSGT00950000183025"/>
<gene>
    <name evidence="11" type="primary">calcoco1b</name>
</gene>
<feature type="region of interest" description="Disordered" evidence="7">
    <location>
        <begin position="209"/>
        <end position="229"/>
    </location>
</feature>
<feature type="domain" description="SKICH" evidence="10">
    <location>
        <begin position="95"/>
        <end position="198"/>
    </location>
</feature>
<comment type="subcellular location">
    <subcellularLocation>
        <location evidence="2">Cytoplasm</location>
    </subcellularLocation>
    <subcellularLocation>
        <location evidence="1">Nucleus</location>
    </subcellularLocation>
</comment>
<evidence type="ECO:0000313" key="12">
    <source>
        <dbReference type="Proteomes" id="UP000694402"/>
    </source>
</evidence>
<dbReference type="AlphaFoldDB" id="A0A8C8HFT9"/>
<keyword evidence="4" id="KW-0175">Coiled coil</keyword>
<evidence type="ECO:0000256" key="5">
    <source>
        <dbReference type="ARBA" id="ARBA00023242"/>
    </source>
</evidence>
<comment type="similarity">
    <text evidence="6">Belongs to the CALCOCO family.</text>
</comment>
<keyword evidence="5" id="KW-0539">Nucleus</keyword>
<dbReference type="GO" id="GO:0003713">
    <property type="term" value="F:transcription coactivator activity"/>
    <property type="evidence" value="ECO:0007669"/>
    <property type="project" value="TreeGrafter"/>
</dbReference>
<evidence type="ECO:0000259" key="10">
    <source>
        <dbReference type="Pfam" id="PF17751"/>
    </source>
</evidence>
<reference evidence="11" key="1">
    <citation type="submission" date="2025-08" db="UniProtKB">
        <authorList>
            <consortium name="Ensembl"/>
        </authorList>
    </citation>
    <scope>IDENTIFICATION</scope>
</reference>
<dbReference type="InterPro" id="IPR012852">
    <property type="entry name" value="CALCOCO1-like"/>
</dbReference>
<dbReference type="GO" id="GO:0005634">
    <property type="term" value="C:nucleus"/>
    <property type="evidence" value="ECO:0007669"/>
    <property type="project" value="UniProtKB-SubCell"/>
</dbReference>
<evidence type="ECO:0000313" key="11">
    <source>
        <dbReference type="Ensembl" id="ENSOTSP00005062164.2"/>
    </source>
</evidence>
<dbReference type="Pfam" id="PF07888">
    <property type="entry name" value="CALCOCO1"/>
    <property type="match status" value="1"/>
</dbReference>
<evidence type="ECO:0008006" key="13">
    <source>
        <dbReference type="Google" id="ProtNLM"/>
    </source>
</evidence>
<evidence type="ECO:0000259" key="9">
    <source>
        <dbReference type="Pfam" id="PF07888"/>
    </source>
</evidence>
<dbReference type="InterPro" id="IPR051002">
    <property type="entry name" value="UBA_autophagy_assoc_protein"/>
</dbReference>
<dbReference type="GO" id="GO:0045944">
    <property type="term" value="P:positive regulation of transcription by RNA polymerase II"/>
    <property type="evidence" value="ECO:0007669"/>
    <property type="project" value="TreeGrafter"/>
</dbReference>
<sequence>MLRLENAPRNVMCLSLCLMLISMFFRESNMSLFRYNTFKKQIAKVVISKRHCIVGVTWLWKLLTTGENQIKITQMFQMAVCEFELLIAMEKQSKVEFRNVGQMYFPQSRVECHYSLTSHHHWTNKDWIGLFKAGWSSVKEYTTFAWALTPEGYTEGNNANCCVHFQASYLPRPSAVEYQFVYVDQRGEVCARSRQFTFCISRPLDELETLTEERDEDEEGGEGDGDDLLLVVPRAQLLQTRLDECLREQADSKQAREEAEREKEREEERSKRAKDEWEREREGMNEEISELRDNLRRSCDRMEKVEGKQKDMQSSQETLSTLLDEKAECLQRIRGLEDDIMVLIQRGKETEAELERMKERVKKMSTQLRDEEQERNNLQVENGAVLAELRAMQKRLEASERGAEGLRQELREMGAQQGHSHAELHQARLQAAQLTLQQSEADLALREGRAHWAQEREAFQQAAELDKERVQKLSREVQRKEQWLQEERMERQKLEVELGKEKDCNRVLLSDARREVQELKARMRMSQKEREQQKMERQDLLDYMHQLEQRLEVATDNKWNEVALYYSTTRGADTPSQDETPSSEDEMPASPLPYRTPRLHYWSDALERSSHRSVKCLQTETDEEEQNKTSKGEDTPLILPDLTNPMLSEFADCSPLW</sequence>
<dbReference type="Ensembl" id="ENSOTST00005067616.2">
    <property type="protein sequence ID" value="ENSOTSP00005062164.2"/>
    <property type="gene ID" value="ENSOTSG00005029783.2"/>
</dbReference>
<evidence type="ECO:0000256" key="1">
    <source>
        <dbReference type="ARBA" id="ARBA00004123"/>
    </source>
</evidence>
<feature type="region of interest" description="Disordered" evidence="7">
    <location>
        <begin position="570"/>
        <end position="595"/>
    </location>
</feature>
<evidence type="ECO:0000256" key="6">
    <source>
        <dbReference type="ARBA" id="ARBA00037963"/>
    </source>
</evidence>
<organism evidence="11 12">
    <name type="scientific">Oncorhynchus tshawytscha</name>
    <name type="common">Chinook salmon</name>
    <name type="synonym">Salmo tshawytscha</name>
    <dbReference type="NCBI Taxonomy" id="74940"/>
    <lineage>
        <taxon>Eukaryota</taxon>
        <taxon>Metazoa</taxon>
        <taxon>Chordata</taxon>
        <taxon>Craniata</taxon>
        <taxon>Vertebrata</taxon>
        <taxon>Euteleostomi</taxon>
        <taxon>Actinopterygii</taxon>
        <taxon>Neopterygii</taxon>
        <taxon>Teleostei</taxon>
        <taxon>Protacanthopterygii</taxon>
        <taxon>Salmoniformes</taxon>
        <taxon>Salmonidae</taxon>
        <taxon>Salmoninae</taxon>
        <taxon>Oncorhynchus</taxon>
    </lineage>
</organism>
<name>A0A8C8HFT9_ONCTS</name>
<evidence type="ECO:0000256" key="4">
    <source>
        <dbReference type="ARBA" id="ARBA00023054"/>
    </source>
</evidence>
<dbReference type="Pfam" id="PF17751">
    <property type="entry name" value="SKICH"/>
    <property type="match status" value="1"/>
</dbReference>
<feature type="compositionally biased region" description="Polar residues" evidence="7">
    <location>
        <begin position="570"/>
        <end position="580"/>
    </location>
</feature>
<keyword evidence="12" id="KW-1185">Reference proteome</keyword>
<keyword evidence="3" id="KW-0963">Cytoplasm</keyword>
<feature type="domain" description="Calcium binding and coiled-coil" evidence="9">
    <location>
        <begin position="380"/>
        <end position="588"/>
    </location>
</feature>
<evidence type="ECO:0000256" key="2">
    <source>
        <dbReference type="ARBA" id="ARBA00004496"/>
    </source>
</evidence>
<reference evidence="11" key="2">
    <citation type="submission" date="2025-09" db="UniProtKB">
        <authorList>
            <consortium name="Ensembl"/>
        </authorList>
    </citation>
    <scope>IDENTIFICATION</scope>
</reference>
<feature type="signal peptide" evidence="8">
    <location>
        <begin position="1"/>
        <end position="30"/>
    </location>
</feature>
<dbReference type="Proteomes" id="UP000694402">
    <property type="component" value="Unassembled WGS sequence"/>
</dbReference>
<keyword evidence="8" id="KW-0732">Signal</keyword>
<proteinExistence type="inferred from homology"/>
<protein>
    <recommendedName>
        <fullName evidence="13">Calcium-binding and coiled-coil domain-containing protein 1-like</fullName>
    </recommendedName>
</protein>
<evidence type="ECO:0000256" key="7">
    <source>
        <dbReference type="SAM" id="MobiDB-lite"/>
    </source>
</evidence>
<accession>A0A8C8HFT9</accession>
<dbReference type="GO" id="GO:0005737">
    <property type="term" value="C:cytoplasm"/>
    <property type="evidence" value="ECO:0007669"/>
    <property type="project" value="UniProtKB-SubCell"/>
</dbReference>
<evidence type="ECO:0000256" key="3">
    <source>
        <dbReference type="ARBA" id="ARBA00022490"/>
    </source>
</evidence>
<dbReference type="InterPro" id="IPR041611">
    <property type="entry name" value="SKICH"/>
</dbReference>
<dbReference type="Gene3D" id="2.60.40.2840">
    <property type="match status" value="1"/>
</dbReference>
<feature type="region of interest" description="Disordered" evidence="7">
    <location>
        <begin position="249"/>
        <end position="280"/>
    </location>
</feature>
<feature type="region of interest" description="Disordered" evidence="7">
    <location>
        <begin position="612"/>
        <end position="641"/>
    </location>
</feature>
<feature type="compositionally biased region" description="Acidic residues" evidence="7">
    <location>
        <begin position="209"/>
        <end position="227"/>
    </location>
</feature>
<dbReference type="PANTHER" id="PTHR31915">
    <property type="entry name" value="SKICH DOMAIN-CONTAINING PROTEIN"/>
    <property type="match status" value="1"/>
</dbReference>
<feature type="chain" id="PRO_5044249998" description="Calcium-binding and coiled-coil domain-containing protein 1-like" evidence="8">
    <location>
        <begin position="31"/>
        <end position="657"/>
    </location>
</feature>